<dbReference type="UniPathway" id="UPA00253">
    <property type="reaction ID" value="UER00327"/>
</dbReference>
<dbReference type="InterPro" id="IPR003473">
    <property type="entry name" value="NadA"/>
</dbReference>
<dbReference type="RefSeq" id="WP_023936235.1">
    <property type="nucleotide sequence ID" value="NZ_FUXH01000003.1"/>
</dbReference>
<keyword evidence="6" id="KW-0662">Pyridine nucleotide biosynthesis</keyword>
<dbReference type="InterPro" id="IPR036094">
    <property type="entry name" value="NadA_sf"/>
</dbReference>
<dbReference type="PANTHER" id="PTHR30573">
    <property type="entry name" value="QUINOLINATE SYNTHETASE A"/>
    <property type="match status" value="1"/>
</dbReference>
<evidence type="ECO:0000256" key="3">
    <source>
        <dbReference type="ARBA" id="ARBA00012669"/>
    </source>
</evidence>
<dbReference type="AlphaFoldDB" id="A0A0A2FNZ7"/>
<dbReference type="NCBIfam" id="TIGR00550">
    <property type="entry name" value="nadA"/>
    <property type="match status" value="1"/>
</dbReference>
<comment type="pathway">
    <text evidence="2">Cofactor biosynthesis; NAD(+) biosynthesis; quinolinate from iminoaspartate: step 1/1.</text>
</comment>
<protein>
    <recommendedName>
        <fullName evidence="3 11">Quinolinate synthase</fullName>
        <ecNumber evidence="3 11">2.5.1.72</ecNumber>
    </recommendedName>
</protein>
<reference evidence="12 14" key="1">
    <citation type="submission" date="2014-08" db="EMBL/GenBank/DDBJ databases">
        <title>Porphyromonas crevioricanis strain:COT-253_OH1447 Genome sequencing.</title>
        <authorList>
            <person name="Wallis C."/>
            <person name="Deusch O."/>
            <person name="O'Flynn C."/>
            <person name="Davis I."/>
            <person name="Jospin G."/>
            <person name="Darling A.E."/>
            <person name="Coil D.A."/>
            <person name="Alexiev A."/>
            <person name="Horsfall A."/>
            <person name="Kirkwood N."/>
            <person name="Harris S."/>
            <person name="Eisen J.A."/>
        </authorList>
    </citation>
    <scope>NUCLEOTIDE SEQUENCE [LARGE SCALE GENOMIC DNA]</scope>
    <source>
        <strain evidence="14">COT-253 OH1447</strain>
        <strain evidence="12">COT-253_OH1447</strain>
    </source>
</reference>
<keyword evidence="7 13" id="KW-0808">Transferase</keyword>
<dbReference type="NCBIfam" id="NF006878">
    <property type="entry name" value="PRK09375.1-2"/>
    <property type="match status" value="1"/>
</dbReference>
<evidence type="ECO:0000256" key="4">
    <source>
        <dbReference type="ARBA" id="ARBA00022485"/>
    </source>
</evidence>
<keyword evidence="4" id="KW-0004">4Fe-4S</keyword>
<evidence type="ECO:0000313" key="13">
    <source>
        <dbReference type="EMBL" id="SQH73986.1"/>
    </source>
</evidence>
<dbReference type="EMBL" id="LS483447">
    <property type="protein sequence ID" value="SQH73986.1"/>
    <property type="molecule type" value="Genomic_DNA"/>
</dbReference>
<dbReference type="eggNOG" id="COG0379">
    <property type="taxonomic scope" value="Bacteria"/>
</dbReference>
<proteinExistence type="predicted"/>
<dbReference type="PANTHER" id="PTHR30573:SF0">
    <property type="entry name" value="QUINOLINATE SYNTHASE, CHLOROPLASTIC"/>
    <property type="match status" value="1"/>
</dbReference>
<evidence type="ECO:0000256" key="9">
    <source>
        <dbReference type="ARBA" id="ARBA00023004"/>
    </source>
</evidence>
<evidence type="ECO:0000256" key="1">
    <source>
        <dbReference type="ARBA" id="ARBA00001966"/>
    </source>
</evidence>
<dbReference type="GO" id="GO:0008987">
    <property type="term" value="F:quinolinate synthetase A activity"/>
    <property type="evidence" value="ECO:0007669"/>
    <property type="project" value="UniProtKB-UniRule"/>
</dbReference>
<evidence type="ECO:0000313" key="12">
    <source>
        <dbReference type="EMBL" id="KGN94169.1"/>
    </source>
</evidence>
<evidence type="ECO:0000313" key="15">
    <source>
        <dbReference type="Proteomes" id="UP000249300"/>
    </source>
</evidence>
<evidence type="ECO:0000256" key="7">
    <source>
        <dbReference type="ARBA" id="ARBA00022679"/>
    </source>
</evidence>
<evidence type="ECO:0000256" key="8">
    <source>
        <dbReference type="ARBA" id="ARBA00022723"/>
    </source>
</evidence>
<dbReference type="Pfam" id="PF02445">
    <property type="entry name" value="NadA"/>
    <property type="match status" value="1"/>
</dbReference>
<evidence type="ECO:0000256" key="2">
    <source>
        <dbReference type="ARBA" id="ARBA00005065"/>
    </source>
</evidence>
<sequence length="316" mass="35419">MTSTPLHSGQHEALYREIEELKAKRNAVILAHYYQRPEIQQIADYLGDSLGLSQQAANTKADVIVFCGVHFMAETAAIISPEKKVLIPTPNAGCTLAESVTAAGLATWKKYHPGGLVVSYVNTTAEVKAETDYCVTSANALKVVEALPKDVPMLFGPDKHLGEYIRKVTGREMDIWQGDCYVHRYITSELVQKYLHDYPAADMLIHPESAACTDEDILKHPRCFVGSTTGIMKHPEHSSKDTFVIATEPDTLAELCRKYPDKTFIPISTEHCCEYMKLTSLEDLRNALLYEQHEVRVPENIRSKAILPIERMLHFS</sequence>
<reference evidence="13 15" key="2">
    <citation type="submission" date="2018-06" db="EMBL/GenBank/DDBJ databases">
        <authorList>
            <consortium name="Pathogen Informatics"/>
            <person name="Doyle S."/>
        </authorList>
    </citation>
    <scope>NUCLEOTIDE SEQUENCE [LARGE SCALE GENOMIC DNA]</scope>
    <source>
        <strain evidence="13 15">NCTC12858</strain>
    </source>
</reference>
<dbReference type="Proteomes" id="UP000249300">
    <property type="component" value="Chromosome 1"/>
</dbReference>
<dbReference type="SUPFAM" id="SSF142754">
    <property type="entry name" value="NadA-like"/>
    <property type="match status" value="1"/>
</dbReference>
<keyword evidence="9" id="KW-0408">Iron</keyword>
<evidence type="ECO:0000256" key="10">
    <source>
        <dbReference type="ARBA" id="ARBA00023014"/>
    </source>
</evidence>
<evidence type="ECO:0000256" key="11">
    <source>
        <dbReference type="NCBIfam" id="TIGR00550"/>
    </source>
</evidence>
<keyword evidence="8" id="KW-0479">Metal-binding</keyword>
<evidence type="ECO:0000256" key="6">
    <source>
        <dbReference type="ARBA" id="ARBA00022642"/>
    </source>
</evidence>
<keyword evidence="5" id="KW-0963">Cytoplasm</keyword>
<evidence type="ECO:0000256" key="5">
    <source>
        <dbReference type="ARBA" id="ARBA00022490"/>
    </source>
</evidence>
<dbReference type="GO" id="GO:0046872">
    <property type="term" value="F:metal ion binding"/>
    <property type="evidence" value="ECO:0007669"/>
    <property type="project" value="UniProtKB-KW"/>
</dbReference>
<dbReference type="KEGG" id="pcre:NCTC12858_01867"/>
<keyword evidence="10" id="KW-0411">Iron-sulfur</keyword>
<dbReference type="GO" id="GO:0034628">
    <property type="term" value="P:'de novo' NAD+ biosynthetic process from L-aspartate"/>
    <property type="evidence" value="ECO:0007669"/>
    <property type="project" value="TreeGrafter"/>
</dbReference>
<evidence type="ECO:0000313" key="14">
    <source>
        <dbReference type="Proteomes" id="UP000030136"/>
    </source>
</evidence>
<dbReference type="EC" id="2.5.1.72" evidence="3 11"/>
<dbReference type="STRING" id="393921.HQ45_03980"/>
<accession>A0A0A2FNZ7</accession>
<keyword evidence="15" id="KW-1185">Reference proteome</keyword>
<dbReference type="EMBL" id="JQJC01000020">
    <property type="protein sequence ID" value="KGN94169.1"/>
    <property type="molecule type" value="Genomic_DNA"/>
</dbReference>
<dbReference type="FunFam" id="3.40.50.10800:FF:000003">
    <property type="entry name" value="Quinolinate synthase A"/>
    <property type="match status" value="1"/>
</dbReference>
<name>A0A0A2FNZ7_9PORP</name>
<dbReference type="Gene3D" id="3.40.50.10800">
    <property type="entry name" value="NadA-like"/>
    <property type="match status" value="3"/>
</dbReference>
<organism evidence="13 15">
    <name type="scientific">Porphyromonas crevioricanis</name>
    <dbReference type="NCBI Taxonomy" id="393921"/>
    <lineage>
        <taxon>Bacteria</taxon>
        <taxon>Pseudomonadati</taxon>
        <taxon>Bacteroidota</taxon>
        <taxon>Bacteroidia</taxon>
        <taxon>Bacteroidales</taxon>
        <taxon>Porphyromonadaceae</taxon>
        <taxon>Porphyromonas</taxon>
    </lineage>
</organism>
<gene>
    <name evidence="13" type="primary">nadA</name>
    <name evidence="12" type="ORF">HQ38_06455</name>
    <name evidence="13" type="ORF">NCTC12858_01867</name>
</gene>
<comment type="cofactor">
    <cofactor evidence="1">
        <name>[4Fe-4S] cluster</name>
        <dbReference type="ChEBI" id="CHEBI:49883"/>
    </cofactor>
</comment>
<dbReference type="GO" id="GO:0051539">
    <property type="term" value="F:4 iron, 4 sulfur cluster binding"/>
    <property type="evidence" value="ECO:0007669"/>
    <property type="project" value="UniProtKB-KW"/>
</dbReference>
<dbReference type="Proteomes" id="UP000030136">
    <property type="component" value="Unassembled WGS sequence"/>
</dbReference>
<dbReference type="OrthoDB" id="9801204at2"/>